<dbReference type="InterPro" id="IPR039424">
    <property type="entry name" value="SBP_5"/>
</dbReference>
<dbReference type="CDD" id="cd00995">
    <property type="entry name" value="PBP2_NikA_DppA_OppA_like"/>
    <property type="match status" value="1"/>
</dbReference>
<dbReference type="GO" id="GO:0030288">
    <property type="term" value="C:outer membrane-bounded periplasmic space"/>
    <property type="evidence" value="ECO:0007669"/>
    <property type="project" value="UniProtKB-ARBA"/>
</dbReference>
<name>A0A5K7ZNJ6_9BACT</name>
<dbReference type="PANTHER" id="PTHR30290">
    <property type="entry name" value="PERIPLASMIC BINDING COMPONENT OF ABC TRANSPORTER"/>
    <property type="match status" value="1"/>
</dbReference>
<evidence type="ECO:0000313" key="2">
    <source>
        <dbReference type="EMBL" id="BBO82115.1"/>
    </source>
</evidence>
<dbReference type="GO" id="GO:0015833">
    <property type="term" value="P:peptide transport"/>
    <property type="evidence" value="ECO:0007669"/>
    <property type="project" value="TreeGrafter"/>
</dbReference>
<reference evidence="2 3" key="1">
    <citation type="submission" date="2019-11" db="EMBL/GenBank/DDBJ databases">
        <title>Comparative genomics of hydrocarbon-degrading Desulfosarcina strains.</title>
        <authorList>
            <person name="Watanabe M."/>
            <person name="Kojima H."/>
            <person name="Fukui M."/>
        </authorList>
    </citation>
    <scope>NUCLEOTIDE SEQUENCE [LARGE SCALE GENOMIC DNA]</scope>
    <source>
        <strain evidence="2 3">28bB2T</strain>
    </source>
</reference>
<evidence type="ECO:0000259" key="1">
    <source>
        <dbReference type="Pfam" id="PF00496"/>
    </source>
</evidence>
<evidence type="ECO:0000313" key="3">
    <source>
        <dbReference type="Proteomes" id="UP000425960"/>
    </source>
</evidence>
<dbReference type="KEGG" id="dov:DSCO28_26810"/>
<dbReference type="AlphaFoldDB" id="A0A5K7ZNJ6"/>
<dbReference type="PIRSF" id="PIRSF002741">
    <property type="entry name" value="MppA"/>
    <property type="match status" value="1"/>
</dbReference>
<sequence length="524" mass="59252">MAKIRSRVGLLAMGLFLFWAVPHCLLAAEPLVLPVADDFLKGSILHKGGGPTGSLLYEGLVTKNSRGGYDGWLAESWKSDAAAQVWTFALVKNARWHDGEPFTAQDVKFTYEYMKEKRIWLSTVLWMVERVECPDDYTAVFHLQKSFPTFLDHLSHCPGIAIVPRHIWKDVAEPMRHEDRHPVGTGPFAFVRRVPGQLFEMKRFEGYHGRKPAFEQMILRVINNADIRNLALKSGEIHAVDGVLPWIAPLLERKNHISLLCHPNKRLYGLCFNCRIGPTASSGFRRALAHMVNRQRIAETVFHGYGSPAFSWLMTDRIDKAPDALAFDLDHARKLFAEAGYVMEKDLLCDPTGQPVRLVFVLGGKGAACVVKKMAEVLREDFSRLGITLELKQVDFSMWSKEVHKNHLFMSGMPDLMHDEADDLTHFQTRSFFGRPNWYGYSSEEFDRLAGRLQQTVAGDERQRLALSMQAILLHDVPAVPVCHADSLMAYRTDKISFQDTGETMYGNLVDLNTLLAITPVEAQ</sequence>
<dbReference type="GO" id="GO:1904680">
    <property type="term" value="F:peptide transmembrane transporter activity"/>
    <property type="evidence" value="ECO:0007669"/>
    <property type="project" value="TreeGrafter"/>
</dbReference>
<dbReference type="Pfam" id="PF00496">
    <property type="entry name" value="SBP_bac_5"/>
    <property type="match status" value="1"/>
</dbReference>
<dbReference type="Gene3D" id="3.10.105.10">
    <property type="entry name" value="Dipeptide-binding Protein, Domain 3"/>
    <property type="match status" value="1"/>
</dbReference>
<dbReference type="RefSeq" id="WP_155322658.1">
    <property type="nucleotide sequence ID" value="NZ_AP021876.1"/>
</dbReference>
<organism evidence="2 3">
    <name type="scientific">Desulfosarcina ovata subsp. sediminis</name>
    <dbReference type="NCBI Taxonomy" id="885957"/>
    <lineage>
        <taxon>Bacteria</taxon>
        <taxon>Pseudomonadati</taxon>
        <taxon>Thermodesulfobacteriota</taxon>
        <taxon>Desulfobacteria</taxon>
        <taxon>Desulfobacterales</taxon>
        <taxon>Desulfosarcinaceae</taxon>
        <taxon>Desulfosarcina</taxon>
    </lineage>
</organism>
<gene>
    <name evidence="2" type="ORF">DSCO28_26810</name>
</gene>
<accession>A0A5K7ZNJ6</accession>
<dbReference type="SUPFAM" id="SSF53850">
    <property type="entry name" value="Periplasmic binding protein-like II"/>
    <property type="match status" value="1"/>
</dbReference>
<feature type="domain" description="Solute-binding protein family 5" evidence="1">
    <location>
        <begin position="71"/>
        <end position="410"/>
    </location>
</feature>
<dbReference type="InterPro" id="IPR030678">
    <property type="entry name" value="Peptide/Ni-bd"/>
</dbReference>
<proteinExistence type="predicted"/>
<dbReference type="EMBL" id="AP021876">
    <property type="protein sequence ID" value="BBO82115.1"/>
    <property type="molecule type" value="Genomic_DNA"/>
</dbReference>
<protein>
    <submittedName>
        <fullName evidence="2">Peptide ABC transporter substrate-binding protein</fullName>
    </submittedName>
</protein>
<dbReference type="GO" id="GO:0043190">
    <property type="term" value="C:ATP-binding cassette (ABC) transporter complex"/>
    <property type="evidence" value="ECO:0007669"/>
    <property type="project" value="InterPro"/>
</dbReference>
<dbReference type="InterPro" id="IPR000914">
    <property type="entry name" value="SBP_5_dom"/>
</dbReference>
<dbReference type="Proteomes" id="UP000425960">
    <property type="component" value="Chromosome"/>
</dbReference>
<dbReference type="Gene3D" id="3.40.190.10">
    <property type="entry name" value="Periplasmic binding protein-like II"/>
    <property type="match status" value="1"/>
</dbReference>